<dbReference type="EMBL" id="JAACJK010000164">
    <property type="protein sequence ID" value="KAF5324917.1"/>
    <property type="molecule type" value="Genomic_DNA"/>
</dbReference>
<reference evidence="7 8" key="1">
    <citation type="journal article" date="2020" name="ISME J.">
        <title>Uncovering the hidden diversity of litter-decomposition mechanisms in mushroom-forming fungi.</title>
        <authorList>
            <person name="Floudas D."/>
            <person name="Bentzer J."/>
            <person name="Ahren D."/>
            <person name="Johansson T."/>
            <person name="Persson P."/>
            <person name="Tunlid A."/>
        </authorList>
    </citation>
    <scope>NUCLEOTIDE SEQUENCE [LARGE SCALE GENOMIC DNA]</scope>
    <source>
        <strain evidence="7 8">CBS 175.51</strain>
    </source>
</reference>
<evidence type="ECO:0000256" key="2">
    <source>
        <dbReference type="PROSITE-ProRule" id="PRU00176"/>
    </source>
</evidence>
<dbReference type="SUPFAM" id="SSF54928">
    <property type="entry name" value="RNA-binding domain, RBD"/>
    <property type="match status" value="2"/>
</dbReference>
<evidence type="ECO:0000259" key="6">
    <source>
        <dbReference type="PROSITE" id="PS50303"/>
    </source>
</evidence>
<dbReference type="SMART" id="SM00025">
    <property type="entry name" value="Pumilio"/>
    <property type="match status" value="6"/>
</dbReference>
<dbReference type="Gene3D" id="3.10.260.10">
    <property type="entry name" value="Transcription regulator HTH, APSES-type DNA-binding domain"/>
    <property type="match status" value="1"/>
</dbReference>
<dbReference type="Gene3D" id="1.25.10.10">
    <property type="entry name" value="Leucine-rich Repeat Variant"/>
    <property type="match status" value="1"/>
</dbReference>
<dbReference type="InterPro" id="IPR052645">
    <property type="entry name" value="Pumilio_domain_protein"/>
</dbReference>
<dbReference type="InterPro" id="IPR012677">
    <property type="entry name" value="Nucleotide-bd_a/b_plait_sf"/>
</dbReference>
<feature type="domain" description="RRM" evidence="5">
    <location>
        <begin position="1496"/>
        <end position="1571"/>
    </location>
</feature>
<feature type="compositionally biased region" description="Acidic residues" evidence="4">
    <location>
        <begin position="867"/>
        <end position="882"/>
    </location>
</feature>
<dbReference type="InterPro" id="IPR016024">
    <property type="entry name" value="ARM-type_fold"/>
</dbReference>
<feature type="repeat" description="Pumilio" evidence="3">
    <location>
        <begin position="1803"/>
        <end position="1841"/>
    </location>
</feature>
<feature type="compositionally biased region" description="Polar residues" evidence="4">
    <location>
        <begin position="978"/>
        <end position="997"/>
    </location>
</feature>
<feature type="region of interest" description="Disordered" evidence="4">
    <location>
        <begin position="1349"/>
        <end position="1372"/>
    </location>
</feature>
<dbReference type="Pfam" id="PF00076">
    <property type="entry name" value="RRM_1"/>
    <property type="match status" value="2"/>
</dbReference>
<feature type="compositionally biased region" description="Low complexity" evidence="4">
    <location>
        <begin position="854"/>
        <end position="866"/>
    </location>
</feature>
<dbReference type="OrthoDB" id="2017782at2759"/>
<dbReference type="CDD" id="cd00590">
    <property type="entry name" value="RRM_SF"/>
    <property type="match status" value="1"/>
</dbReference>
<feature type="region of interest" description="Disordered" evidence="4">
    <location>
        <begin position="1"/>
        <end position="57"/>
    </location>
</feature>
<evidence type="ECO:0000256" key="4">
    <source>
        <dbReference type="SAM" id="MobiDB-lite"/>
    </source>
</evidence>
<dbReference type="PANTHER" id="PTHR47093">
    <property type="entry name" value="PROTEIN JSN1-RELATED"/>
    <property type="match status" value="1"/>
</dbReference>
<feature type="region of interest" description="Disordered" evidence="4">
    <location>
        <begin position="2120"/>
        <end position="2172"/>
    </location>
</feature>
<evidence type="ECO:0000256" key="3">
    <source>
        <dbReference type="PROSITE-ProRule" id="PRU00317"/>
    </source>
</evidence>
<dbReference type="Gene3D" id="3.30.70.330">
    <property type="match status" value="2"/>
</dbReference>
<dbReference type="PROSITE" id="PS50302">
    <property type="entry name" value="PUM"/>
    <property type="match status" value="2"/>
</dbReference>
<dbReference type="FunFam" id="3.30.70.330:FF:000486">
    <property type="entry name" value="Pumilio domain-containing protein c"/>
    <property type="match status" value="1"/>
</dbReference>
<dbReference type="Pfam" id="PF00806">
    <property type="entry name" value="PUF"/>
    <property type="match status" value="3"/>
</dbReference>
<comment type="caution">
    <text evidence="7">The sequence shown here is derived from an EMBL/GenBank/DDBJ whole genome shotgun (WGS) entry which is preliminary data.</text>
</comment>
<feature type="region of interest" description="Disordered" evidence="4">
    <location>
        <begin position="2029"/>
        <end position="2048"/>
    </location>
</feature>
<dbReference type="InterPro" id="IPR001313">
    <property type="entry name" value="Pumilio_RNA-bd_rpt"/>
</dbReference>
<dbReference type="InterPro" id="IPR035979">
    <property type="entry name" value="RBD_domain_sf"/>
</dbReference>
<evidence type="ECO:0000256" key="1">
    <source>
        <dbReference type="ARBA" id="ARBA00022737"/>
    </source>
</evidence>
<keyword evidence="2" id="KW-0694">RNA-binding</keyword>
<keyword evidence="1" id="KW-0677">Repeat</keyword>
<feature type="compositionally biased region" description="Polar residues" evidence="4">
    <location>
        <begin position="1"/>
        <end position="18"/>
    </location>
</feature>
<feature type="compositionally biased region" description="Acidic residues" evidence="4">
    <location>
        <begin position="248"/>
        <end position="257"/>
    </location>
</feature>
<feature type="compositionally biased region" description="Acidic residues" evidence="4">
    <location>
        <begin position="291"/>
        <end position="313"/>
    </location>
</feature>
<feature type="compositionally biased region" description="Low complexity" evidence="4">
    <location>
        <begin position="2131"/>
        <end position="2141"/>
    </location>
</feature>
<dbReference type="InterPro" id="IPR036887">
    <property type="entry name" value="HTH_APSES_sf"/>
</dbReference>
<dbReference type="SUPFAM" id="SSF54616">
    <property type="entry name" value="DNA-binding domain of Mlu1-box binding protein MBP1"/>
    <property type="match status" value="1"/>
</dbReference>
<dbReference type="Proteomes" id="UP000541558">
    <property type="component" value="Unassembled WGS sequence"/>
</dbReference>
<gene>
    <name evidence="7" type="ORF">D9611_004372</name>
</gene>
<dbReference type="InterPro" id="IPR011989">
    <property type="entry name" value="ARM-like"/>
</dbReference>
<name>A0A8H5BKF2_9AGAR</name>
<evidence type="ECO:0000313" key="8">
    <source>
        <dbReference type="Proteomes" id="UP000541558"/>
    </source>
</evidence>
<feature type="compositionally biased region" description="Low complexity" evidence="4">
    <location>
        <begin position="1024"/>
        <end position="1042"/>
    </location>
</feature>
<dbReference type="InterPro" id="IPR033133">
    <property type="entry name" value="PUM-HD"/>
</dbReference>
<feature type="repeat" description="Pumilio" evidence="3">
    <location>
        <begin position="1729"/>
        <end position="1765"/>
    </location>
</feature>
<feature type="region of interest" description="Disordered" evidence="4">
    <location>
        <begin position="2072"/>
        <end position="2100"/>
    </location>
</feature>
<feature type="domain" description="PUM-HD" evidence="6">
    <location>
        <begin position="1668"/>
        <end position="2021"/>
    </location>
</feature>
<keyword evidence="8" id="KW-1185">Reference proteome</keyword>
<feature type="compositionally biased region" description="Polar residues" evidence="4">
    <location>
        <begin position="1460"/>
        <end position="1470"/>
    </location>
</feature>
<accession>A0A8H5BKF2</accession>
<proteinExistence type="predicted"/>
<feature type="compositionally biased region" description="Low complexity" evidence="4">
    <location>
        <begin position="506"/>
        <end position="525"/>
    </location>
</feature>
<feature type="region of interest" description="Disordered" evidence="4">
    <location>
        <begin position="970"/>
        <end position="1011"/>
    </location>
</feature>
<sequence>MDTPQPQNATRIRNSITIKHSARRRHSPQPSPSTSALPPAPPSRQTHSISPCLPADIPDFPPPEVILHKDDAGSKVFLAIARSLLSVDNRATTVKDLADLAVRNGLGSQNSSAATQAITTYLRQHNDRCEADHDQPLLLSHSLSGTDADDDLIPALYSLQGGNPRKVSPLRRTNFRKNTAVWYLSRATGAPCPFARAGIRLCDYTHHSAEDVDERSSKRRRSKHRDESVPLGQKRKRPLRSCVAKDSSDDDSSSENDPDNRPQKKLTLRIRLNCPSLSANRRVEEQPQNMSEEEESDSSDEEMEMEIGAEEEARESSPEKEEEEEPWRLPPYPRRSISIPLYTPSYDGPYPVFLPNDTTDPFRRSPSIANSVGSLPPDSEDDDDYHISMTRTHVFSGDRTSESELESEDAETQFESPGPRSPSAPLIPPPTHVKVKEEPRDLQGMLDAWDDIDSSFADTRLTPDPSQVKVLKPEAIDVWDWDSREQWAESPSIKQEDVSLDSLFLDSSLLSSPSPPTSSSASDSSPLHHDKVLLDEEWKHERNYGTIRPRFKTEPALASSLTSHPAGPSSLSAPPPTSRTTRDDSISGTNTESAYPEPEPYPTSSTNLAQSPASLILSMNAVCSGVSPSSLILPPINLSPDVVIVNTCQPCNPPVTATQIEDISVYQMVLGNFHFLRRIDTDFVNLSPIVHYLETPFPFPSAELNATVIDKGSTAAVGVWVPLSVAQVYLRDHPAKANEFDIFLSDELFERFPSALQDFHRTNAPTRLLNQFGRPFGSTLQTQQEPNVLPFVSAAEVLARQQAPPAIAISSSTSDAYALAASLARQHEELEVPLSATEREIFDLCVVPDWDGDSAPSTATLPAASSQEDDSMEKEELEEELEGTGGDGDVSDTSSLSSLESISPSPPPSVGKLTLSKEAPAPPQASTSSSSRRMEGGPSSGKTPPPAPSAVFAKRLAETQMQGRYRPPALRALASGGSPPNDNVSSSTAGDGSTLPPTNYPPGFRRPRAGTLPSNVHLAAQRFAATSNTSTTPVPTSTSNAALADQRQPPVGSSASSNPLAAPTRPTLRHATSVASTVATSAVTERNSRLRSGSLTLPSGGLSNAFGPSIFSSSWLTSANNGNGNGFSVLDELRSVTSADSGADDFGVHTLDYLGLDDAHHRQHAAPPAATISELRTQAQQAIAGNLANPNRTRANTVSVYRTRPGPTGSLLPTPAAEEEEEYFDNYDDYNRQQMGGYDDSYGTSDYLAKGFKTTDHLAATRPRAISVGILDNPVHTLQRRVTTTDAPSYLNELSHSNSNMASYSSNSGLVRAEKMAPSRSSPGVHYSNGNNSDLPIGRGASAYLLAPSAQQNRSVSPKSEHQNNQAQTPTRSLWIGNLDSSVTSEQLIHIFAPYGAIESLRLLPEKECGFVNFVDQADAIRAKEDVLNRLGGNIGMPNGQTVRIGFGKADSAPVAPAKGTNTSPGPTSPNAGAKSNNNANANNGMDAQLQSTPTRALWIGSIPSTTTPATILSVFSPYGPIESARVLTHKNCGFINFERLDDAVRARKALNGRDVLGSDVGAIRIGFAKVPTKNSTDGNGGEENANVAVQGVGDLSVGATIHALRGIKGAATIPTDQQVLGGAVENYRSNLLLSMIGSGLHNSAYNATVTVTEQQMIMRELSGGAPDAEVEVQALADFRPPTMYYTTIPLVSERQHNRRWDASKLRELRKRMDSGTMTTEEVDQVAADFLDGEIVDLASDWLGNTVVQKLFEKCSPAPRLAMLERICPSLAMIGIHKNGTWAAQKIIDCAQTPEEVALIAQNLRAYAPPLLLDQFGNYVVQCCLRFGYPSNDFIFDAMVDRMWEVAQGRFGARSMRACLESPHITINQQRRIGTAIILNSIPLATNPNGALLLTWLLDTSGFPSRYNLLAPRFTPHLSHLCTHKLASLTVLRIVNQKIEPEASRQIVEALFSSPGDHVLTDVLGDQVNGVAVVHKILTSPFIDPVDKQEYMEATKRVLIELKVIATQAYRRLIEEVGLPVPNFQPSFAGSLPPTGKPGKVNQNAGVPGLPQGYPNNDQGLASMMAALQMAGQNPQAGPPQLHVDSQYTNQGQQPPRRAAAAPQMNMLNNYPPSADPFNPFAMNSPQASSPRQLGPRRGLPPVGPANPNYGGHSPNMGQGMPLMQPAYGQMPAPQQAVPSHMYQQYMYSPYQQPPSMGNYHA</sequence>
<evidence type="ECO:0000259" key="5">
    <source>
        <dbReference type="PROSITE" id="PS50102"/>
    </source>
</evidence>
<dbReference type="Pfam" id="PF25318">
    <property type="entry name" value="WHD_GDS1"/>
    <property type="match status" value="1"/>
</dbReference>
<dbReference type="PANTHER" id="PTHR47093:SF1">
    <property type="entry name" value="PROTEIN JSN1-RELATED"/>
    <property type="match status" value="1"/>
</dbReference>
<evidence type="ECO:0000313" key="7">
    <source>
        <dbReference type="EMBL" id="KAF5324917.1"/>
    </source>
</evidence>
<dbReference type="GO" id="GO:0000288">
    <property type="term" value="P:nuclear-transcribed mRNA catabolic process, deadenylation-dependent decay"/>
    <property type="evidence" value="ECO:0007669"/>
    <property type="project" value="TreeGrafter"/>
</dbReference>
<feature type="compositionally biased region" description="Pro residues" evidence="4">
    <location>
        <begin position="419"/>
        <end position="431"/>
    </location>
</feature>
<dbReference type="SUPFAM" id="SSF48371">
    <property type="entry name" value="ARM repeat"/>
    <property type="match status" value="1"/>
</dbReference>
<feature type="compositionally biased region" description="Low complexity" evidence="4">
    <location>
        <begin position="1471"/>
        <end position="1484"/>
    </location>
</feature>
<protein>
    <submittedName>
        <fullName evidence="7">Uncharacterized protein</fullName>
    </submittedName>
</protein>
<feature type="compositionally biased region" description="Acidic residues" evidence="4">
    <location>
        <begin position="403"/>
        <end position="412"/>
    </location>
</feature>
<feature type="region of interest" description="Disordered" evidence="4">
    <location>
        <begin position="506"/>
        <end position="528"/>
    </location>
</feature>
<dbReference type="PROSITE" id="PS50102">
    <property type="entry name" value="RRM"/>
    <property type="match status" value="2"/>
</dbReference>
<feature type="compositionally biased region" description="Low complexity" evidence="4">
    <location>
        <begin position="891"/>
        <end position="903"/>
    </location>
</feature>
<dbReference type="PROSITE" id="PS50303">
    <property type="entry name" value="PUM_HD"/>
    <property type="match status" value="1"/>
</dbReference>
<dbReference type="GO" id="GO:0003677">
    <property type="term" value="F:DNA binding"/>
    <property type="evidence" value="ECO:0007669"/>
    <property type="project" value="InterPro"/>
</dbReference>
<feature type="domain" description="RRM" evidence="5">
    <location>
        <begin position="1372"/>
        <end position="1450"/>
    </location>
</feature>
<dbReference type="FunFam" id="3.30.70.330:FF:000842">
    <property type="entry name" value="Pumilio domain-containing protein c"/>
    <property type="match status" value="1"/>
</dbReference>
<organism evidence="7 8">
    <name type="scientific">Ephemerocybe angulata</name>
    <dbReference type="NCBI Taxonomy" id="980116"/>
    <lineage>
        <taxon>Eukaryota</taxon>
        <taxon>Fungi</taxon>
        <taxon>Dikarya</taxon>
        <taxon>Basidiomycota</taxon>
        <taxon>Agaricomycotina</taxon>
        <taxon>Agaricomycetes</taxon>
        <taxon>Agaricomycetidae</taxon>
        <taxon>Agaricales</taxon>
        <taxon>Agaricineae</taxon>
        <taxon>Psathyrellaceae</taxon>
        <taxon>Ephemerocybe</taxon>
    </lineage>
</organism>
<feature type="region of interest" description="Disordered" evidence="4">
    <location>
        <begin position="1454"/>
        <end position="1487"/>
    </location>
</feature>
<feature type="region of interest" description="Disordered" evidence="4">
    <location>
        <begin position="556"/>
        <end position="607"/>
    </location>
</feature>
<dbReference type="GO" id="GO:0003723">
    <property type="term" value="F:RNA binding"/>
    <property type="evidence" value="ECO:0007669"/>
    <property type="project" value="UniProtKB-UniRule"/>
</dbReference>
<feature type="region of interest" description="Disordered" evidence="4">
    <location>
        <begin position="209"/>
        <end position="438"/>
    </location>
</feature>
<dbReference type="SMART" id="SM00360">
    <property type="entry name" value="RRM"/>
    <property type="match status" value="2"/>
</dbReference>
<feature type="region of interest" description="Disordered" evidence="4">
    <location>
        <begin position="1024"/>
        <end position="1074"/>
    </location>
</feature>
<dbReference type="InterPro" id="IPR057511">
    <property type="entry name" value="WH_GDS1"/>
</dbReference>
<dbReference type="InterPro" id="IPR000504">
    <property type="entry name" value="RRM_dom"/>
</dbReference>
<feature type="region of interest" description="Disordered" evidence="4">
    <location>
        <begin position="853"/>
        <end position="949"/>
    </location>
</feature>